<dbReference type="Gramene" id="ERN08340">
    <property type="protein sequence ID" value="ERN08340"/>
    <property type="gene ID" value="AMTR_s03617p00002910"/>
</dbReference>
<dbReference type="Proteomes" id="UP000017836">
    <property type="component" value="Unassembled WGS sequence"/>
</dbReference>
<evidence type="ECO:0000256" key="1">
    <source>
        <dbReference type="ARBA" id="ARBA00004141"/>
    </source>
</evidence>
<feature type="transmembrane region" description="Helical" evidence="6">
    <location>
        <begin position="85"/>
        <end position="105"/>
    </location>
</feature>
<dbReference type="GO" id="GO:0022857">
    <property type="term" value="F:transmembrane transporter activity"/>
    <property type="evidence" value="ECO:0000318"/>
    <property type="project" value="GO_Central"/>
</dbReference>
<evidence type="ECO:0000313" key="7">
    <source>
        <dbReference type="EMBL" id="ERN08340.1"/>
    </source>
</evidence>
<feature type="transmembrane region" description="Helical" evidence="6">
    <location>
        <begin position="379"/>
        <end position="400"/>
    </location>
</feature>
<dbReference type="GO" id="GO:1990961">
    <property type="term" value="P:xenobiotic detoxification by transmembrane export across the plasma membrane"/>
    <property type="evidence" value="ECO:0007669"/>
    <property type="project" value="InterPro"/>
</dbReference>
<feature type="transmembrane region" description="Helical" evidence="6">
    <location>
        <begin position="182"/>
        <end position="204"/>
    </location>
</feature>
<dbReference type="InterPro" id="IPR002528">
    <property type="entry name" value="MATE_fam"/>
</dbReference>
<evidence type="ECO:0000256" key="2">
    <source>
        <dbReference type="ARBA" id="ARBA00010199"/>
    </source>
</evidence>
<feature type="non-terminal residue" evidence="7">
    <location>
        <position position="1"/>
    </location>
</feature>
<feature type="transmembrane region" description="Helical" evidence="6">
    <location>
        <begin position="406"/>
        <end position="426"/>
    </location>
</feature>
<dbReference type="GO" id="GO:0016020">
    <property type="term" value="C:membrane"/>
    <property type="evidence" value="ECO:0000318"/>
    <property type="project" value="GO_Central"/>
</dbReference>
<dbReference type="NCBIfam" id="TIGR00797">
    <property type="entry name" value="matE"/>
    <property type="match status" value="1"/>
</dbReference>
<feature type="transmembrane region" description="Helical" evidence="6">
    <location>
        <begin position="263"/>
        <end position="284"/>
    </location>
</feature>
<dbReference type="Pfam" id="PF01554">
    <property type="entry name" value="MatE"/>
    <property type="match status" value="2"/>
</dbReference>
<dbReference type="HOGENOM" id="CLU_012893_1_0_1"/>
<dbReference type="OrthoDB" id="2126698at2759"/>
<dbReference type="CDD" id="cd13132">
    <property type="entry name" value="MATE_eukaryotic"/>
    <property type="match status" value="1"/>
</dbReference>
<name>U5CLS2_AMBTC</name>
<evidence type="ECO:0000256" key="3">
    <source>
        <dbReference type="ARBA" id="ARBA00022692"/>
    </source>
</evidence>
<dbReference type="GO" id="GO:0042910">
    <property type="term" value="F:xenobiotic transmembrane transporter activity"/>
    <property type="evidence" value="ECO:0007669"/>
    <property type="project" value="InterPro"/>
</dbReference>
<evidence type="ECO:0000256" key="5">
    <source>
        <dbReference type="ARBA" id="ARBA00023136"/>
    </source>
</evidence>
<dbReference type="OMA" id="CAQACCA"/>
<keyword evidence="5 6" id="KW-0472">Membrane</keyword>
<evidence type="ECO:0000313" key="8">
    <source>
        <dbReference type="Proteomes" id="UP000017836"/>
    </source>
</evidence>
<feature type="transmembrane region" description="Helical" evidence="6">
    <location>
        <begin position="339"/>
        <end position="358"/>
    </location>
</feature>
<sequence length="475" mass="50610">VASELKSLSRISGPMLLTGLLLYSRSIISMLFLGRLGHLPLAAGSLSLAFANISAFSLLSGLALGTEPLASQAFGALQLPLLSLTLHRSILLLLTTSIPISILWLNSRPLLLFACKDVELADAAHQFLVFLIPTIVAHSLLHPLRVFLRAQGRTAPLARAALLAAAAHPAIAQVLLPRLGLRGVALAAALADFVLVFALLPEALKSPAWAPPPSARAALRCWRPLLSLALPTCASVCLEWWWYELMILLCGLLHNPKANLASMGILIQITSLVYIFPSGLSLGVSIRVGNELGANRPAKARAAMIVSLYLSLFLGLLAMAFAFLVRFKWATLFTADQEIISLTSMALPIVGLCELGNCPQTTGCGVLRGSARPVLGANINLGSFYFVGMPVALGLGFYFGLGLKGLWLGLLCAQACCAGLMMCALWNTDWEMEAEKARVLTGGAEQQPELQKKGGHESCLCKEDADSEPLLSTQC</sequence>
<keyword evidence="3 6" id="KW-0812">Transmembrane</keyword>
<keyword evidence="4 6" id="KW-1133">Transmembrane helix</keyword>
<feature type="transmembrane region" description="Helical" evidence="6">
    <location>
        <begin position="39"/>
        <end position="64"/>
    </location>
</feature>
<proteinExistence type="inferred from homology"/>
<dbReference type="PANTHER" id="PTHR11206">
    <property type="entry name" value="MULTIDRUG RESISTANCE PROTEIN"/>
    <property type="match status" value="1"/>
</dbReference>
<comment type="subcellular location">
    <subcellularLocation>
        <location evidence="1">Membrane</location>
        <topology evidence="1">Multi-pass membrane protein</topology>
    </subcellularLocation>
</comment>
<reference evidence="8" key="1">
    <citation type="journal article" date="2013" name="Science">
        <title>The Amborella genome and the evolution of flowering plants.</title>
        <authorList>
            <consortium name="Amborella Genome Project"/>
        </authorList>
    </citation>
    <scope>NUCLEOTIDE SEQUENCE [LARGE SCALE GENOMIC DNA]</scope>
</reference>
<dbReference type="AlphaFoldDB" id="U5CLS2"/>
<evidence type="ECO:0000256" key="4">
    <source>
        <dbReference type="ARBA" id="ARBA00022989"/>
    </source>
</evidence>
<evidence type="ECO:0000256" key="6">
    <source>
        <dbReference type="RuleBase" id="RU004914"/>
    </source>
</evidence>
<dbReference type="InterPro" id="IPR045069">
    <property type="entry name" value="MATE_euk"/>
</dbReference>
<dbReference type="KEGG" id="atr:18436541"/>
<keyword evidence="8" id="KW-1185">Reference proteome</keyword>
<feature type="transmembrane region" description="Helical" evidence="6">
    <location>
        <begin position="225"/>
        <end position="243"/>
    </location>
</feature>
<gene>
    <name evidence="7" type="ORF">AMTR_s03617p00002910</name>
</gene>
<feature type="transmembrane region" description="Helical" evidence="6">
    <location>
        <begin position="12"/>
        <end position="33"/>
    </location>
</feature>
<comment type="similarity">
    <text evidence="2 6">Belongs to the multi antimicrobial extrusion (MATE) (TC 2.A.66.1) family.</text>
</comment>
<accession>U5CLS2</accession>
<dbReference type="eggNOG" id="KOG1347">
    <property type="taxonomic scope" value="Eukaryota"/>
</dbReference>
<dbReference type="EMBL" id="KI393485">
    <property type="protein sequence ID" value="ERN08340.1"/>
    <property type="molecule type" value="Genomic_DNA"/>
</dbReference>
<protein>
    <recommendedName>
        <fullName evidence="6">Protein DETOXIFICATION</fullName>
    </recommendedName>
    <alternativeName>
        <fullName evidence="6">Multidrug and toxic compound extrusion protein</fullName>
    </alternativeName>
</protein>
<feature type="transmembrane region" description="Helical" evidence="6">
    <location>
        <begin position="125"/>
        <end position="144"/>
    </location>
</feature>
<organism evidence="7 8">
    <name type="scientific">Amborella trichopoda</name>
    <dbReference type="NCBI Taxonomy" id="13333"/>
    <lineage>
        <taxon>Eukaryota</taxon>
        <taxon>Viridiplantae</taxon>
        <taxon>Streptophyta</taxon>
        <taxon>Embryophyta</taxon>
        <taxon>Tracheophyta</taxon>
        <taxon>Spermatophyta</taxon>
        <taxon>Magnoliopsida</taxon>
        <taxon>Amborellales</taxon>
        <taxon>Amborellaceae</taxon>
        <taxon>Amborella</taxon>
    </lineage>
</organism>
<dbReference type="GO" id="GO:0015297">
    <property type="term" value="F:antiporter activity"/>
    <property type="evidence" value="ECO:0007669"/>
    <property type="project" value="InterPro"/>
</dbReference>
<feature type="transmembrane region" description="Helical" evidence="6">
    <location>
        <begin position="305"/>
        <end position="327"/>
    </location>
</feature>